<organism evidence="1 2">
    <name type="scientific">Pedobacter miscanthi</name>
    <dbReference type="NCBI Taxonomy" id="2259170"/>
    <lineage>
        <taxon>Bacteria</taxon>
        <taxon>Pseudomonadati</taxon>
        <taxon>Bacteroidota</taxon>
        <taxon>Sphingobacteriia</taxon>
        <taxon>Sphingobacteriales</taxon>
        <taxon>Sphingobacteriaceae</taxon>
        <taxon>Pedobacter</taxon>
    </lineage>
</organism>
<dbReference type="Proteomes" id="UP000252081">
    <property type="component" value="Unassembled WGS sequence"/>
</dbReference>
<dbReference type="Gene3D" id="1.10.10.10">
    <property type="entry name" value="Winged helix-like DNA-binding domain superfamily/Winged helix DNA-binding domain"/>
    <property type="match status" value="1"/>
</dbReference>
<dbReference type="PANTHER" id="PTHR33221:SF15">
    <property type="entry name" value="HTH-TYPE TRANSCRIPTIONAL REGULATOR YWGB-RELATED"/>
    <property type="match status" value="1"/>
</dbReference>
<dbReference type="AlphaFoldDB" id="A0A366KMA2"/>
<sequence>MSNSRFPVSLHILTLLNEAKGAVVSSEYLAGSININPVLVRKEIMNLRKHGFVESKEGKGGGSFLAKSASDINLGEVYKSVRGSNVLGQSKNEPNPKCPVGRQINQHLDSLYSDAENALIANLSKQTLADFASKFE</sequence>
<dbReference type="EMBL" id="QNQU01000047">
    <property type="protein sequence ID" value="RBQ02224.1"/>
    <property type="molecule type" value="Genomic_DNA"/>
</dbReference>
<protein>
    <submittedName>
        <fullName evidence="1">Transcriptional regulator</fullName>
    </submittedName>
</protein>
<dbReference type="InterPro" id="IPR036388">
    <property type="entry name" value="WH-like_DNA-bd_sf"/>
</dbReference>
<reference evidence="1 2" key="1">
    <citation type="submission" date="2018-07" db="EMBL/GenBank/DDBJ databases">
        <title>A draft genome of a endophytic bacteria, a new species of Pedobacter.</title>
        <authorList>
            <person name="Zhang Z.D."/>
            <person name="Chen Z.J."/>
        </authorList>
    </citation>
    <scope>NUCLEOTIDE SEQUENCE [LARGE SCALE GENOMIC DNA]</scope>
    <source>
        <strain evidence="1 2">RS10</strain>
    </source>
</reference>
<dbReference type="InterPro" id="IPR000944">
    <property type="entry name" value="Tscrpt_reg_Rrf2"/>
</dbReference>
<dbReference type="GO" id="GO:0003700">
    <property type="term" value="F:DNA-binding transcription factor activity"/>
    <property type="evidence" value="ECO:0007669"/>
    <property type="project" value="TreeGrafter"/>
</dbReference>
<dbReference type="GO" id="GO:0005829">
    <property type="term" value="C:cytosol"/>
    <property type="evidence" value="ECO:0007669"/>
    <property type="project" value="TreeGrafter"/>
</dbReference>
<accession>A0A366KMA2</accession>
<dbReference type="OrthoDB" id="213028at2"/>
<dbReference type="InterPro" id="IPR036390">
    <property type="entry name" value="WH_DNA-bd_sf"/>
</dbReference>
<gene>
    <name evidence="1" type="ORF">DRW42_27700</name>
</gene>
<evidence type="ECO:0000313" key="2">
    <source>
        <dbReference type="Proteomes" id="UP000252081"/>
    </source>
</evidence>
<evidence type="ECO:0000313" key="1">
    <source>
        <dbReference type="EMBL" id="RBQ02224.1"/>
    </source>
</evidence>
<name>A0A366KMA2_9SPHI</name>
<dbReference type="PANTHER" id="PTHR33221">
    <property type="entry name" value="WINGED HELIX-TURN-HELIX TRANSCRIPTIONAL REGULATOR, RRF2 FAMILY"/>
    <property type="match status" value="1"/>
</dbReference>
<dbReference type="SUPFAM" id="SSF46785">
    <property type="entry name" value="Winged helix' DNA-binding domain"/>
    <property type="match status" value="1"/>
</dbReference>
<keyword evidence="2" id="KW-1185">Reference proteome</keyword>
<dbReference type="Pfam" id="PF02082">
    <property type="entry name" value="Rrf2"/>
    <property type="match status" value="1"/>
</dbReference>
<comment type="caution">
    <text evidence="1">The sequence shown here is derived from an EMBL/GenBank/DDBJ whole genome shotgun (WGS) entry which is preliminary data.</text>
</comment>
<proteinExistence type="predicted"/>
<dbReference type="PROSITE" id="PS51197">
    <property type="entry name" value="HTH_RRF2_2"/>
    <property type="match status" value="1"/>
</dbReference>
<dbReference type="RefSeq" id="WP_113952112.1">
    <property type="nucleotide sequence ID" value="NZ_QNQU01000047.1"/>
</dbReference>